<feature type="region of interest" description="Disordered" evidence="1">
    <location>
        <begin position="132"/>
        <end position="159"/>
    </location>
</feature>
<dbReference type="WBParaSite" id="maker-PairedContig_1528-snap-gene-0.12-mRNA-1">
    <property type="protein sequence ID" value="maker-PairedContig_1528-snap-gene-0.12-mRNA-1"/>
    <property type="gene ID" value="maker-PairedContig_1528-snap-gene-0.12"/>
</dbReference>
<feature type="compositionally biased region" description="Low complexity" evidence="1">
    <location>
        <begin position="132"/>
        <end position="149"/>
    </location>
</feature>
<feature type="domain" description="UBA" evidence="2">
    <location>
        <begin position="76"/>
        <end position="121"/>
    </location>
</feature>
<feature type="region of interest" description="Disordered" evidence="1">
    <location>
        <begin position="1"/>
        <end position="24"/>
    </location>
</feature>
<evidence type="ECO:0000256" key="1">
    <source>
        <dbReference type="SAM" id="MobiDB-lite"/>
    </source>
</evidence>
<protein>
    <submittedName>
        <fullName evidence="3">UBA domain-containing protein</fullName>
    </submittedName>
</protein>
<reference evidence="3" key="1">
    <citation type="submission" date="2016-11" db="UniProtKB">
        <authorList>
            <consortium name="WormBaseParasite"/>
        </authorList>
    </citation>
    <scope>IDENTIFICATION</scope>
    <source>
        <strain evidence="3">pt0022</strain>
    </source>
</reference>
<dbReference type="SUPFAM" id="SSF46934">
    <property type="entry name" value="UBA-like"/>
    <property type="match status" value="1"/>
</dbReference>
<evidence type="ECO:0000313" key="3">
    <source>
        <dbReference type="WBParaSite" id="maker-PairedContig_1528-snap-gene-0.12-mRNA-1"/>
    </source>
</evidence>
<dbReference type="InterPro" id="IPR009060">
    <property type="entry name" value="UBA-like_sf"/>
</dbReference>
<evidence type="ECO:0000259" key="2">
    <source>
        <dbReference type="PROSITE" id="PS50030"/>
    </source>
</evidence>
<dbReference type="AlphaFoldDB" id="A0A1I8EDE5"/>
<sequence length="405" mass="44266">MRTPEPSPRMRKDATTDVRIGVGRHRDKLEQIRDSLRPFEQTAGNMDASAATTTALAASSSSSLSPNNNNNNNFTIEDETRRQILINTLTQIGFEEQAALLALELVRYSSVAAAAEVLLNLNKEHVFRQDLPNIDDSSSSRSNSPLARIPSPPTSAASFQVRSTSPSLQIITNPYHQANDYHRMHVHLPIDSSKYCYNNATKTAINNYDYGLAASSSQVTASATSFTSGTPLSGITRSRKVDRPSTQQASAIINIDGLQGCTDRVAKPTRSLTSRSHMNNANALRRSDAVPVIRTRLERPINTRHPLNTSGSLHKVVDEETVEIATTHGNLSTTNGVQRILVDPDRPSTAYANYAEQLCRRTNLLAVSEHDSTLSSAYTELNNGYHRTSGATVPRPVSPNICTKT</sequence>
<dbReference type="InterPro" id="IPR015940">
    <property type="entry name" value="UBA"/>
</dbReference>
<accession>A0A1I8EDE5</accession>
<dbReference type="PROSITE" id="PS50030">
    <property type="entry name" value="UBA"/>
    <property type="match status" value="1"/>
</dbReference>
<organism evidence="3">
    <name type="scientific">Wuchereria bancrofti</name>
    <dbReference type="NCBI Taxonomy" id="6293"/>
    <lineage>
        <taxon>Eukaryota</taxon>
        <taxon>Metazoa</taxon>
        <taxon>Ecdysozoa</taxon>
        <taxon>Nematoda</taxon>
        <taxon>Chromadorea</taxon>
        <taxon>Rhabditida</taxon>
        <taxon>Spirurina</taxon>
        <taxon>Spiruromorpha</taxon>
        <taxon>Filarioidea</taxon>
        <taxon>Onchocercidae</taxon>
        <taxon>Wuchereria</taxon>
    </lineage>
</organism>
<proteinExistence type="predicted"/>
<name>A0A1I8EDE5_WUCBA</name>
<feature type="region of interest" description="Disordered" evidence="1">
    <location>
        <begin position="52"/>
        <end position="75"/>
    </location>
</feature>
<feature type="compositionally biased region" description="Low complexity" evidence="1">
    <location>
        <begin position="52"/>
        <end position="73"/>
    </location>
</feature>